<dbReference type="Gene3D" id="3.50.50.60">
    <property type="entry name" value="FAD/NAD(P)-binding domain"/>
    <property type="match status" value="1"/>
</dbReference>
<sequence length="663" mass="73168">MATNPSAERVVPGSANPPPAPWPASATTPAGSINAPAIAAQVISSLNDALGKRDFAAVAGLFLPDPDDSSVISDAAAPAPAPKPTPFWRDHLVLSWRLRTLKGREKILCFLKRELKDENEDEEKEKKAALSLLKFRVDDSVASRKPKVVSFRSRGEVNGVEFFVTVENAARGYCSKRGRGVVRLAEAEPGVWRVWTMFTTLEEVGGFEERVGKRREVGVQHGATQDRRNWAERRAEEREFVGREPEVLIIGAGQAGLTAAARFKMLGVPALVVDKNKAVGDNWRNRYRQLVLHDPVWYDHMPYIPFPDSWPVFTPKDKLADWFESYVKALDLDVWTQSSMMSSSWDGDTKQWKAVIQRISADGSTETREFHPRHIIVATGHSGKSYMPSIPGMESFKGDLLCHSASFPGAGENRKGRRAVVVGACNSSMDISQDYVEKGYDVTVVQRSSTYVISSKNVLDILLGGLYEEGGPAAEDSDLKIWGWPSEVLKSTQVDLTKTAEEKDKEILDGLERAGFKIDKGPSGGGLFCKYLQRGGGYYIDVGAAKLIIDGRVKVKHGQEIAQVLPHGLRFVDGSDLEADEIVFATGYENMKQSAKGFLEDELFEKVGDVWGWDEEGEMRTIWTGSGHPGLWFHGGNLSFCRYYSRLVALQILASLKGLNGQG</sequence>
<reference evidence="3" key="2">
    <citation type="submission" date="2023-06" db="EMBL/GenBank/DDBJ databases">
        <authorList>
            <consortium name="Lawrence Berkeley National Laboratory"/>
            <person name="Mondo S.J."/>
            <person name="Hensen N."/>
            <person name="Bonometti L."/>
            <person name="Westerberg I."/>
            <person name="Brannstrom I.O."/>
            <person name="Guillou S."/>
            <person name="Cros-Aarteil S."/>
            <person name="Calhoun S."/>
            <person name="Haridas S."/>
            <person name="Kuo A."/>
            <person name="Pangilinan J."/>
            <person name="Riley R."/>
            <person name="Labutti K."/>
            <person name="Andreopoulos B."/>
            <person name="Lipzen A."/>
            <person name="Chen C."/>
            <person name="Yanf M."/>
            <person name="Daum C."/>
            <person name="Ng V."/>
            <person name="Clum A."/>
            <person name="Steindorff A."/>
            <person name="Ohm R."/>
            <person name="Martin F."/>
            <person name="Silar P."/>
            <person name="Natvig D."/>
            <person name="Lalanne C."/>
            <person name="Gautier V."/>
            <person name="Ament-Velasquez S.L."/>
            <person name="Kruys A."/>
            <person name="Hutchinson M.I."/>
            <person name="Powell A.J."/>
            <person name="Barry K."/>
            <person name="Miller A.N."/>
            <person name="Grigoriev I.V."/>
            <person name="Debuchy R."/>
            <person name="Gladieux P."/>
            <person name="Thoren M.H."/>
            <person name="Johannesson H."/>
        </authorList>
    </citation>
    <scope>NUCLEOTIDE SEQUENCE</scope>
    <source>
        <strain evidence="3">CBS 333.67</strain>
    </source>
</reference>
<dbReference type="GO" id="GO:0050660">
    <property type="term" value="F:flavin adenine dinucleotide binding"/>
    <property type="evidence" value="ECO:0007669"/>
    <property type="project" value="TreeGrafter"/>
</dbReference>
<dbReference type="GO" id="GO:0004497">
    <property type="term" value="F:monooxygenase activity"/>
    <property type="evidence" value="ECO:0007669"/>
    <property type="project" value="TreeGrafter"/>
</dbReference>
<dbReference type="AlphaFoldDB" id="A0AAJ0GTZ8"/>
<dbReference type="GeneID" id="87881544"/>
<proteinExistence type="predicted"/>
<dbReference type="EMBL" id="JAUDZG010000004">
    <property type="protein sequence ID" value="KAK3305920.1"/>
    <property type="molecule type" value="Genomic_DNA"/>
</dbReference>
<keyword evidence="4" id="KW-1185">Reference proteome</keyword>
<feature type="region of interest" description="Disordered" evidence="2">
    <location>
        <begin position="1"/>
        <end position="31"/>
    </location>
</feature>
<keyword evidence="1" id="KW-0560">Oxidoreductase</keyword>
<evidence type="ECO:0000313" key="4">
    <source>
        <dbReference type="Proteomes" id="UP001273166"/>
    </source>
</evidence>
<evidence type="ECO:0000256" key="2">
    <source>
        <dbReference type="SAM" id="MobiDB-lite"/>
    </source>
</evidence>
<dbReference type="InterPro" id="IPR036188">
    <property type="entry name" value="FAD/NAD-bd_sf"/>
</dbReference>
<dbReference type="Pfam" id="PF13738">
    <property type="entry name" value="Pyr_redox_3"/>
    <property type="match status" value="1"/>
</dbReference>
<gene>
    <name evidence="3" type="ORF">B0T15DRAFT_214546</name>
</gene>
<protein>
    <submittedName>
        <fullName evidence="3">Oxidoreductase-like protein</fullName>
    </submittedName>
</protein>
<reference evidence="3" key="1">
    <citation type="journal article" date="2023" name="Mol. Phylogenet. Evol.">
        <title>Genome-scale phylogeny and comparative genomics of the fungal order Sordariales.</title>
        <authorList>
            <person name="Hensen N."/>
            <person name="Bonometti L."/>
            <person name="Westerberg I."/>
            <person name="Brannstrom I.O."/>
            <person name="Guillou S."/>
            <person name="Cros-Aarteil S."/>
            <person name="Calhoun S."/>
            <person name="Haridas S."/>
            <person name="Kuo A."/>
            <person name="Mondo S."/>
            <person name="Pangilinan J."/>
            <person name="Riley R."/>
            <person name="LaButti K."/>
            <person name="Andreopoulos B."/>
            <person name="Lipzen A."/>
            <person name="Chen C."/>
            <person name="Yan M."/>
            <person name="Daum C."/>
            <person name="Ng V."/>
            <person name="Clum A."/>
            <person name="Steindorff A."/>
            <person name="Ohm R.A."/>
            <person name="Martin F."/>
            <person name="Silar P."/>
            <person name="Natvig D.O."/>
            <person name="Lalanne C."/>
            <person name="Gautier V."/>
            <person name="Ament-Velasquez S.L."/>
            <person name="Kruys A."/>
            <person name="Hutchinson M.I."/>
            <person name="Powell A.J."/>
            <person name="Barry K."/>
            <person name="Miller A.N."/>
            <person name="Grigoriev I.V."/>
            <person name="Debuchy R."/>
            <person name="Gladieux P."/>
            <person name="Hiltunen Thoren M."/>
            <person name="Johannesson H."/>
        </authorList>
    </citation>
    <scope>NUCLEOTIDE SEQUENCE</scope>
    <source>
        <strain evidence="3">CBS 333.67</strain>
    </source>
</reference>
<dbReference type="SUPFAM" id="SSF51905">
    <property type="entry name" value="FAD/NAD(P)-binding domain"/>
    <property type="match status" value="1"/>
</dbReference>
<evidence type="ECO:0000256" key="1">
    <source>
        <dbReference type="ARBA" id="ARBA00023002"/>
    </source>
</evidence>
<evidence type="ECO:0000313" key="3">
    <source>
        <dbReference type="EMBL" id="KAK3305920.1"/>
    </source>
</evidence>
<dbReference type="InterPro" id="IPR050982">
    <property type="entry name" value="Auxin_biosynth/cation_transpt"/>
</dbReference>
<dbReference type="Proteomes" id="UP001273166">
    <property type="component" value="Unassembled WGS sequence"/>
</dbReference>
<dbReference type="PANTHER" id="PTHR43539">
    <property type="entry name" value="FLAVIN-BINDING MONOOXYGENASE-LIKE PROTEIN (AFU_ORTHOLOGUE AFUA_4G09220)"/>
    <property type="match status" value="1"/>
</dbReference>
<dbReference type="PANTHER" id="PTHR43539:SF68">
    <property type="entry name" value="FLAVIN-BINDING MONOOXYGENASE-LIKE PROTEIN (AFU_ORTHOLOGUE AFUA_4G09220)"/>
    <property type="match status" value="1"/>
</dbReference>
<dbReference type="RefSeq" id="XP_062721700.1">
    <property type="nucleotide sequence ID" value="XM_062862715.1"/>
</dbReference>
<organism evidence="3 4">
    <name type="scientific">Chaetomium strumarium</name>
    <dbReference type="NCBI Taxonomy" id="1170767"/>
    <lineage>
        <taxon>Eukaryota</taxon>
        <taxon>Fungi</taxon>
        <taxon>Dikarya</taxon>
        <taxon>Ascomycota</taxon>
        <taxon>Pezizomycotina</taxon>
        <taxon>Sordariomycetes</taxon>
        <taxon>Sordariomycetidae</taxon>
        <taxon>Sordariales</taxon>
        <taxon>Chaetomiaceae</taxon>
        <taxon>Chaetomium</taxon>
    </lineage>
</organism>
<accession>A0AAJ0GTZ8</accession>
<comment type="caution">
    <text evidence="3">The sequence shown here is derived from an EMBL/GenBank/DDBJ whole genome shotgun (WGS) entry which is preliminary data.</text>
</comment>
<name>A0AAJ0GTZ8_9PEZI</name>
<dbReference type="PRINTS" id="PR00411">
    <property type="entry name" value="PNDRDTASEI"/>
</dbReference>